<protein>
    <submittedName>
        <fullName evidence="6">Aldolase</fullName>
    </submittedName>
</protein>
<comment type="caution">
    <text evidence="6">The sequence shown here is derived from an EMBL/GenBank/DDBJ whole genome shotgun (WGS) entry which is preliminary data.</text>
</comment>
<comment type="subunit">
    <text evidence="3">Homotrimer.</text>
</comment>
<evidence type="ECO:0000256" key="3">
    <source>
        <dbReference type="ARBA" id="ARBA00011233"/>
    </source>
</evidence>
<evidence type="ECO:0000313" key="6">
    <source>
        <dbReference type="EMBL" id="RGV74392.1"/>
    </source>
</evidence>
<organism evidence="6 7">
    <name type="scientific">Enterocloster bolteae</name>
    <dbReference type="NCBI Taxonomy" id="208479"/>
    <lineage>
        <taxon>Bacteria</taxon>
        <taxon>Bacillati</taxon>
        <taxon>Bacillota</taxon>
        <taxon>Clostridia</taxon>
        <taxon>Lachnospirales</taxon>
        <taxon>Lachnospiraceae</taxon>
        <taxon>Enterocloster</taxon>
    </lineage>
</organism>
<dbReference type="Pfam" id="PF01081">
    <property type="entry name" value="Aldolase"/>
    <property type="match status" value="1"/>
</dbReference>
<evidence type="ECO:0000256" key="2">
    <source>
        <dbReference type="ARBA" id="ARBA00006906"/>
    </source>
</evidence>
<dbReference type="InterPro" id="IPR000887">
    <property type="entry name" value="Aldlse_KDPG_KHG"/>
</dbReference>
<evidence type="ECO:0000256" key="4">
    <source>
        <dbReference type="ARBA" id="ARBA00023239"/>
    </source>
</evidence>
<evidence type="ECO:0000256" key="5">
    <source>
        <dbReference type="ARBA" id="ARBA00023277"/>
    </source>
</evidence>
<evidence type="ECO:0000256" key="1">
    <source>
        <dbReference type="ARBA" id="ARBA00004761"/>
    </source>
</evidence>
<proteinExistence type="inferred from homology"/>
<dbReference type="AlphaFoldDB" id="A0A412Z3H2"/>
<keyword evidence="5" id="KW-0119">Carbohydrate metabolism</keyword>
<sequence>MKHILNQCPVVAILRNLPEDLLIPYAESILRGGISVFEVAMNTPDGAGQISALKEHFKESVTVGAGTATTIERIDSALHAGAQFFLTPSVDESILRYFRKKDLDLLPGVMTPSDVALCLKYNYRIMKLFPAGDLPLSYIKSLKGPFEDTDYVAVGGVRGDNLHTFFEHGFIGAGLGSSLIPHHFLEERDWQGASRYISGHYGAFLPS</sequence>
<dbReference type="PANTHER" id="PTHR30246">
    <property type="entry name" value="2-KETO-3-DEOXY-6-PHOSPHOGLUCONATE ALDOLASE"/>
    <property type="match status" value="1"/>
</dbReference>
<dbReference type="InterPro" id="IPR013785">
    <property type="entry name" value="Aldolase_TIM"/>
</dbReference>
<dbReference type="SUPFAM" id="SSF51569">
    <property type="entry name" value="Aldolase"/>
    <property type="match status" value="1"/>
</dbReference>
<reference evidence="6 7" key="1">
    <citation type="submission" date="2018-08" db="EMBL/GenBank/DDBJ databases">
        <title>A genome reference for cultivated species of the human gut microbiota.</title>
        <authorList>
            <person name="Zou Y."/>
            <person name="Xue W."/>
            <person name="Luo G."/>
        </authorList>
    </citation>
    <scope>NUCLEOTIDE SEQUENCE [LARGE SCALE GENOMIC DNA]</scope>
    <source>
        <strain evidence="6 7">AF14-18</strain>
    </source>
</reference>
<dbReference type="EMBL" id="QRZM01000007">
    <property type="protein sequence ID" value="RGV74392.1"/>
    <property type="molecule type" value="Genomic_DNA"/>
</dbReference>
<dbReference type="PANTHER" id="PTHR30246:SF1">
    <property type="entry name" value="2-DEHYDRO-3-DEOXY-6-PHOSPHOGALACTONATE ALDOLASE-RELATED"/>
    <property type="match status" value="1"/>
</dbReference>
<name>A0A412Z3H2_9FIRM</name>
<comment type="pathway">
    <text evidence="1">Carbohydrate acid metabolism.</text>
</comment>
<keyword evidence="4" id="KW-0456">Lyase</keyword>
<comment type="similarity">
    <text evidence="2">Belongs to the KHG/KDPG aldolase family.</text>
</comment>
<gene>
    <name evidence="6" type="ORF">DWW02_17160</name>
</gene>
<evidence type="ECO:0000313" key="7">
    <source>
        <dbReference type="Proteomes" id="UP000284543"/>
    </source>
</evidence>
<dbReference type="RefSeq" id="WP_118019017.1">
    <property type="nucleotide sequence ID" value="NZ_CAUHGS010000010.1"/>
</dbReference>
<accession>A0A412Z3H2</accession>
<dbReference type="Proteomes" id="UP000284543">
    <property type="component" value="Unassembled WGS sequence"/>
</dbReference>
<dbReference type="CDD" id="cd00452">
    <property type="entry name" value="KDPG_aldolase"/>
    <property type="match status" value="1"/>
</dbReference>
<dbReference type="Gene3D" id="3.20.20.70">
    <property type="entry name" value="Aldolase class I"/>
    <property type="match status" value="1"/>
</dbReference>
<dbReference type="GO" id="GO:0016829">
    <property type="term" value="F:lyase activity"/>
    <property type="evidence" value="ECO:0007669"/>
    <property type="project" value="UniProtKB-KW"/>
</dbReference>